<dbReference type="Proteomes" id="UP000272407">
    <property type="component" value="Segment"/>
</dbReference>
<proteinExistence type="predicted"/>
<dbReference type="EMBL" id="MH910041">
    <property type="protein sequence ID" value="AYR01573.1"/>
    <property type="molecule type" value="Genomic_DNA"/>
</dbReference>
<sequence length="181" mass="19843">MDLTKTIAPKSDQLNSDDLVTGPVTVTITEVRDGNAEQPVEIHLAEFPGRPYKPSKSMRRVLVQGWGSDGDTYAGRRLTLFRNPEIKFGGDKVGGIEISHMSHIGRQLSVSLMVTRGKRKPFTVKPLTEPAAPAAPIVPDDVKATTERAVAEGTIDQYIAWLAEQNAPEHIIDYVSERKPA</sequence>
<accession>A0A3G3M569</accession>
<evidence type="ECO:0000313" key="2">
    <source>
        <dbReference type="Proteomes" id="UP000272407"/>
    </source>
</evidence>
<protein>
    <submittedName>
        <fullName evidence="1">Uncharacterized protein</fullName>
    </submittedName>
</protein>
<reference evidence="1 2" key="1">
    <citation type="submission" date="2018-09" db="EMBL/GenBank/DDBJ databases">
        <authorList>
            <person name="Rimple P.A."/>
            <person name="Stoner T.H."/>
            <person name="Garlena R.A."/>
            <person name="Russell D.A."/>
            <person name="Pope W.H."/>
            <person name="Jacobs-Sera D."/>
            <person name="Hatfull G.F."/>
        </authorList>
    </citation>
    <scope>NUCLEOTIDE SEQUENCE [LARGE SCALE GENOMIC DNA]</scope>
</reference>
<dbReference type="GeneID" id="77932138"/>
<evidence type="ECO:0000313" key="1">
    <source>
        <dbReference type="EMBL" id="AYR01573.1"/>
    </source>
</evidence>
<keyword evidence="2" id="KW-1185">Reference proteome</keyword>
<dbReference type="RefSeq" id="YP_010656259.1">
    <property type="nucleotide sequence ID" value="NC_070836.1"/>
</dbReference>
<name>A0A3G3M569_9CAUD</name>
<gene>
    <name evidence="1" type="primary">73</name>
    <name evidence="1" type="ORF">PBI_SEAHORSE_73</name>
</gene>
<organism evidence="1 2">
    <name type="scientific">Arthrobacter phage Seahorse</name>
    <dbReference type="NCBI Taxonomy" id="2419611"/>
    <lineage>
        <taxon>Viruses</taxon>
        <taxon>Duplodnaviria</taxon>
        <taxon>Heunggongvirae</taxon>
        <taxon>Uroviricota</taxon>
        <taxon>Caudoviricetes</taxon>
        <taxon>Seamegvirus</taxon>
        <taxon>Seamegvirus seahorse</taxon>
    </lineage>
</organism>
<dbReference type="KEGG" id="vg:77932138"/>